<dbReference type="Pfam" id="PF02460">
    <property type="entry name" value="Patched"/>
    <property type="match status" value="1"/>
</dbReference>
<dbReference type="Gene3D" id="1.20.1640.10">
    <property type="entry name" value="Multidrug efflux transporter AcrB transmembrane domain"/>
    <property type="match status" value="2"/>
</dbReference>
<evidence type="ECO:0000256" key="6">
    <source>
        <dbReference type="ARBA" id="ARBA00038046"/>
    </source>
</evidence>
<feature type="domain" description="SSD" evidence="8">
    <location>
        <begin position="402"/>
        <end position="547"/>
    </location>
</feature>
<dbReference type="PANTHER" id="PTHR45951:SF3">
    <property type="entry name" value="PROTEIN DISPATCHED"/>
    <property type="match status" value="1"/>
</dbReference>
<feature type="transmembrane region" description="Helical" evidence="7">
    <location>
        <begin position="988"/>
        <end position="1011"/>
    </location>
</feature>
<evidence type="ECO:0000256" key="5">
    <source>
        <dbReference type="ARBA" id="ARBA00023180"/>
    </source>
</evidence>
<feature type="transmembrane region" description="Helical" evidence="7">
    <location>
        <begin position="956"/>
        <end position="976"/>
    </location>
</feature>
<protein>
    <submittedName>
        <fullName evidence="9">Putative patched transmembrane receptor</fullName>
    </submittedName>
</protein>
<evidence type="ECO:0000256" key="3">
    <source>
        <dbReference type="ARBA" id="ARBA00022989"/>
    </source>
</evidence>
<evidence type="ECO:0000256" key="2">
    <source>
        <dbReference type="ARBA" id="ARBA00022692"/>
    </source>
</evidence>
<evidence type="ECO:0000256" key="7">
    <source>
        <dbReference type="SAM" id="Phobius"/>
    </source>
</evidence>
<evidence type="ECO:0000259" key="8">
    <source>
        <dbReference type="PROSITE" id="PS50156"/>
    </source>
</evidence>
<feature type="transmembrane region" description="Helical" evidence="7">
    <location>
        <begin position="382"/>
        <end position="399"/>
    </location>
</feature>
<feature type="transmembrane region" description="Helical" evidence="7">
    <location>
        <begin position="493"/>
        <end position="512"/>
    </location>
</feature>
<organism evidence="9">
    <name type="scientific">Tabanus bromius</name>
    <name type="common">Band-eyed brown horse fly</name>
    <dbReference type="NCBI Taxonomy" id="304241"/>
    <lineage>
        <taxon>Eukaryota</taxon>
        <taxon>Metazoa</taxon>
        <taxon>Ecdysozoa</taxon>
        <taxon>Arthropoda</taxon>
        <taxon>Hexapoda</taxon>
        <taxon>Insecta</taxon>
        <taxon>Pterygota</taxon>
        <taxon>Neoptera</taxon>
        <taxon>Endopterygota</taxon>
        <taxon>Diptera</taxon>
        <taxon>Brachycera</taxon>
        <taxon>Tabanomorpha</taxon>
        <taxon>Tabanoidea</taxon>
        <taxon>Tabanidae</taxon>
        <taxon>Tabanus</taxon>
    </lineage>
</organism>
<feature type="transmembrane region" description="Helical" evidence="7">
    <location>
        <begin position="886"/>
        <end position="911"/>
    </location>
</feature>
<sequence length="1117" mass="126593">MQWFYKLLTQRSCVIIAFLTILSSICILVALKTSKLPDFSDPSLGFEARGTWLGERITAWQNLLEELKPAGKLVDNPKDTSDLMLSNTKKKKGGKFIWKYGGKITRLKIKKEKHIRTKSDIHLNPTCCSPNTSKSKQEDHIFYGEETMRQYVLNETKQVNMEDKGQPLSHKVIRNKSRFFCESPNIDFATFVVIKSESNSADSFFGINSLRAMCDLENKITFVTGYTDYCQKQIPLNTCCRPWSLPNYIALLTDKTSCYEINQTDISTVEQILVKCYKYFHNLMLSPDCQRYKCEAPTDCTKYNAVYNILHFLTDAGFMKSNASIIHLTSAMLFVPIAKSMKILPLFHNMENTNLENNWVKVAAMDLGLKSALFDEYLLSDLWLAGVGGIFIIISMWLYTKSMFLTAMTVIAIFFSLGIAYFVYSFVLEMAFFPFMNLLAVIVVIGIGADDAFIFVKIWRCIHLEYEQEFCGLPTEVKSSTEANIMKSTLKHAALSMFVTSFTTAAAFYASYISSITAVKCFGVFAGTAVISNNILMMTWLPASVSIMKRVKCPFTLSLRLKIMIERIGLAAEAYIITAVTKTPILWMSLLGIIGISSAFLVLYWPRLQLPESPNFPLFSSNHPFELYEAKYRENFRFEQSTQSSNNLKLPLRFVWGVHAVDKGDFSNPFSKGGLDFDNNFNISSTEAQNWLLKFCSSLKKQSFYQKSFGMLLSNCFIENFIMWMSRKCFDKMIDMDKKPCCEISKFPYEPHIFEYCLPQSIFALYATPRQFFVPGVAGPKFGRSEKNFNSSLPPIVKALVIEYESNIPYSLSYTDIKNFLETVQKWFDGELLSAPLEMQGGWFISDLLFFNLQSALSTGTVVSIGIAMSVSLLILLLLTLNILISFYAVLTISLTIFTTIAVLIFCGWKMNILESISISSAVGLAVDFSLHYGIHYRLSPHLDRRRATKFALCRMIGPTAMSATTTIVAGALMLLSSVLPYIQIGQFLVVAMTFSWLYATFFLMSLLQLLGPQYEFMQLNYPWSYLKKQRRGTAVDKRIERRQYPITLSEQRVSSPSSTVENSRNIEMSEFCSSTLFTTTGSRSDSFQNVDQNAVLGSRGVLNFSKSDVSMSTNVN</sequence>
<evidence type="ECO:0000313" key="9">
    <source>
        <dbReference type="EMBL" id="JAI16875.1"/>
    </source>
</evidence>
<keyword evidence="2 7" id="KW-0812">Transmembrane</keyword>
<proteinExistence type="evidence at transcript level"/>
<name>A0A0K8TSG4_TABBR</name>
<dbReference type="InterPro" id="IPR052081">
    <property type="entry name" value="Dispatched_Hh_regulator"/>
</dbReference>
<accession>A0A0K8TSG4</accession>
<keyword evidence="3 7" id="KW-1133">Transmembrane helix</keyword>
<dbReference type="SUPFAM" id="SSF82866">
    <property type="entry name" value="Multidrug efflux transporter AcrB transmembrane domain"/>
    <property type="match status" value="2"/>
</dbReference>
<keyword evidence="4 7" id="KW-0472">Membrane</keyword>
<feature type="transmembrane region" description="Helical" evidence="7">
    <location>
        <begin position="524"/>
        <end position="543"/>
    </location>
</feature>
<dbReference type="PROSITE" id="PS50156">
    <property type="entry name" value="SSD"/>
    <property type="match status" value="1"/>
</dbReference>
<keyword evidence="9" id="KW-0675">Receptor</keyword>
<dbReference type="PANTHER" id="PTHR45951">
    <property type="entry name" value="PROTEIN DISPATCHED-RELATED"/>
    <property type="match status" value="1"/>
</dbReference>
<dbReference type="GO" id="GO:0007224">
    <property type="term" value="P:smoothened signaling pathway"/>
    <property type="evidence" value="ECO:0007669"/>
    <property type="project" value="TreeGrafter"/>
</dbReference>
<feature type="transmembrane region" description="Helical" evidence="7">
    <location>
        <begin position="404"/>
        <end position="424"/>
    </location>
</feature>
<comment type="subcellular location">
    <subcellularLocation>
        <location evidence="1">Membrane</location>
        <topology evidence="1">Multi-pass membrane protein</topology>
    </subcellularLocation>
</comment>
<reference evidence="9" key="1">
    <citation type="journal article" date="2015" name="Insect Biochem. Mol. Biol.">
        <title>An insight into the sialome of the horse fly, Tabanus bromius.</title>
        <authorList>
            <person name="Ribeiro J.M."/>
            <person name="Kazimirova M."/>
            <person name="Takac P."/>
            <person name="Andersen J.F."/>
            <person name="Francischetti I.M."/>
        </authorList>
    </citation>
    <scope>NUCLEOTIDE SEQUENCE</scope>
</reference>
<evidence type="ECO:0000256" key="1">
    <source>
        <dbReference type="ARBA" id="ARBA00004141"/>
    </source>
</evidence>
<keyword evidence="5" id="KW-0325">Glycoprotein</keyword>
<feature type="transmembrane region" description="Helical" evidence="7">
    <location>
        <begin position="856"/>
        <end position="879"/>
    </location>
</feature>
<dbReference type="GO" id="GO:0022857">
    <property type="term" value="F:transmembrane transporter activity"/>
    <property type="evidence" value="ECO:0007669"/>
    <property type="project" value="TreeGrafter"/>
</dbReference>
<dbReference type="EMBL" id="GDAI01000728">
    <property type="protein sequence ID" value="JAI16875.1"/>
    <property type="molecule type" value="mRNA"/>
</dbReference>
<dbReference type="InterPro" id="IPR000731">
    <property type="entry name" value="SSD"/>
</dbReference>
<comment type="similarity">
    <text evidence="6">Belongs to the dispatched family.</text>
</comment>
<evidence type="ECO:0000256" key="4">
    <source>
        <dbReference type="ARBA" id="ARBA00023136"/>
    </source>
</evidence>
<dbReference type="GO" id="GO:0016020">
    <property type="term" value="C:membrane"/>
    <property type="evidence" value="ECO:0007669"/>
    <property type="project" value="UniProtKB-SubCell"/>
</dbReference>
<feature type="transmembrane region" description="Helical" evidence="7">
    <location>
        <begin position="12"/>
        <end position="31"/>
    </location>
</feature>
<feature type="transmembrane region" description="Helical" evidence="7">
    <location>
        <begin position="430"/>
        <end position="449"/>
    </location>
</feature>
<dbReference type="AlphaFoldDB" id="A0A0K8TSG4"/>
<feature type="transmembrane region" description="Helical" evidence="7">
    <location>
        <begin position="586"/>
        <end position="605"/>
    </location>
</feature>
<dbReference type="InterPro" id="IPR003392">
    <property type="entry name" value="PTHD_SSD"/>
</dbReference>